<evidence type="ECO:0000259" key="1">
    <source>
        <dbReference type="Pfam" id="PF18029"/>
    </source>
</evidence>
<dbReference type="EMBL" id="BKZW01000003">
    <property type="protein sequence ID" value="GER91318.1"/>
    <property type="molecule type" value="Genomic_DNA"/>
</dbReference>
<comment type="caution">
    <text evidence="2">The sequence shown here is derived from an EMBL/GenBank/DDBJ whole genome shotgun (WGS) entry which is preliminary data.</text>
</comment>
<dbReference type="Proteomes" id="UP000326912">
    <property type="component" value="Unassembled WGS sequence"/>
</dbReference>
<reference evidence="2 3" key="1">
    <citation type="submission" date="2019-10" db="EMBL/GenBank/DDBJ databases">
        <title>Dictyobacter vulcani sp. nov., within the class Ktedonobacteria, isolated from soil of volcanic Mt. Zao.</title>
        <authorList>
            <person name="Zheng Y."/>
            <person name="Wang C.M."/>
            <person name="Sakai Y."/>
            <person name="Abe K."/>
            <person name="Yokota A."/>
            <person name="Yabe S."/>
        </authorList>
    </citation>
    <scope>NUCLEOTIDE SEQUENCE [LARGE SCALE GENOMIC DNA]</scope>
    <source>
        <strain evidence="2 3">W12</strain>
    </source>
</reference>
<dbReference type="Pfam" id="PF18029">
    <property type="entry name" value="Glyoxalase_6"/>
    <property type="match status" value="1"/>
</dbReference>
<protein>
    <submittedName>
        <fullName evidence="2">Glyoxalase</fullName>
    </submittedName>
</protein>
<dbReference type="RefSeq" id="WP_151758965.1">
    <property type="nucleotide sequence ID" value="NZ_BKZW01000003.1"/>
</dbReference>
<evidence type="ECO:0000313" key="3">
    <source>
        <dbReference type="Proteomes" id="UP000326912"/>
    </source>
</evidence>
<dbReference type="PANTHER" id="PTHR35908">
    <property type="entry name" value="HYPOTHETICAL FUSION PROTEIN"/>
    <property type="match status" value="1"/>
</dbReference>
<name>A0A5J4KNL5_9CHLR</name>
<evidence type="ECO:0000313" key="2">
    <source>
        <dbReference type="EMBL" id="GER91318.1"/>
    </source>
</evidence>
<dbReference type="PANTHER" id="PTHR35908:SF1">
    <property type="entry name" value="CONSERVED PROTEIN"/>
    <property type="match status" value="1"/>
</dbReference>
<dbReference type="SUPFAM" id="SSF54593">
    <property type="entry name" value="Glyoxalase/Bleomycin resistance protein/Dihydroxybiphenyl dioxygenase"/>
    <property type="match status" value="1"/>
</dbReference>
<accession>A0A5J4KNL5</accession>
<sequence length="146" mass="16543">MGLSVQVAIDCTDPTKLAAFWAEVLHYKIQDPPKGYDSWPAFLQAQHIPEDQWNKASAIVDPEGKGPRIFFQHVPEAKTVKNRVHLDINVGLHGQETASPEERKQRTIAEVEHLTKLGARELYRCEEFGDFGITMADPENNEFCIQ</sequence>
<dbReference type="InterPro" id="IPR029068">
    <property type="entry name" value="Glyas_Bleomycin-R_OHBP_Dase"/>
</dbReference>
<proteinExistence type="predicted"/>
<organism evidence="2 3">
    <name type="scientific">Dictyobacter vulcani</name>
    <dbReference type="NCBI Taxonomy" id="2607529"/>
    <lineage>
        <taxon>Bacteria</taxon>
        <taxon>Bacillati</taxon>
        <taxon>Chloroflexota</taxon>
        <taxon>Ktedonobacteria</taxon>
        <taxon>Ktedonobacterales</taxon>
        <taxon>Dictyobacteraceae</taxon>
        <taxon>Dictyobacter</taxon>
    </lineage>
</organism>
<keyword evidence="3" id="KW-1185">Reference proteome</keyword>
<dbReference type="AlphaFoldDB" id="A0A5J4KNL5"/>
<gene>
    <name evidence="2" type="ORF">KDW_54800</name>
</gene>
<dbReference type="Gene3D" id="3.10.180.10">
    <property type="entry name" value="2,3-Dihydroxybiphenyl 1,2-Dioxygenase, domain 1"/>
    <property type="match status" value="1"/>
</dbReference>
<dbReference type="InterPro" id="IPR041581">
    <property type="entry name" value="Glyoxalase_6"/>
</dbReference>
<feature type="domain" description="Glyoxalase-like" evidence="1">
    <location>
        <begin position="6"/>
        <end position="145"/>
    </location>
</feature>